<sequence length="198" mass="22646">MNPEQCLIHLIEEELDNENSFDIWKNSPYKNLVKLQSNNVGKVGEKLVQRLCENCDIKANINGAKTKKRGGGTGDGTIKGRTVEIKTAHQGSKTKSFQHEYGEVPWKADYVIHVDISPQCIYLTIFKNFSEEHYKGGMKCGPYFPSKKTTWRKGTGCFKLDTSVKINEENILRGITFKLTEETDYEDLEEYINDIIKE</sequence>
<dbReference type="AlphaFoldDB" id="A0A6C0HES1"/>
<accession>A0A6C0HES1</accession>
<dbReference type="EMBL" id="MN739935">
    <property type="protein sequence ID" value="QHT78655.1"/>
    <property type="molecule type" value="Genomic_DNA"/>
</dbReference>
<evidence type="ECO:0008006" key="2">
    <source>
        <dbReference type="Google" id="ProtNLM"/>
    </source>
</evidence>
<name>A0A6C0HES1_9ZZZZ</name>
<organism evidence="1">
    <name type="scientific">viral metagenome</name>
    <dbReference type="NCBI Taxonomy" id="1070528"/>
    <lineage>
        <taxon>unclassified sequences</taxon>
        <taxon>metagenomes</taxon>
        <taxon>organismal metagenomes</taxon>
    </lineage>
</organism>
<evidence type="ECO:0000313" key="1">
    <source>
        <dbReference type="EMBL" id="QHT78655.1"/>
    </source>
</evidence>
<proteinExistence type="predicted"/>
<reference evidence="1" key="1">
    <citation type="journal article" date="2020" name="Nature">
        <title>Giant virus diversity and host interactions through global metagenomics.</title>
        <authorList>
            <person name="Schulz F."/>
            <person name="Roux S."/>
            <person name="Paez-Espino D."/>
            <person name="Jungbluth S."/>
            <person name="Walsh D.A."/>
            <person name="Denef V.J."/>
            <person name="McMahon K.D."/>
            <person name="Konstantinidis K.T."/>
            <person name="Eloe-Fadrosh E.A."/>
            <person name="Kyrpides N.C."/>
            <person name="Woyke T."/>
        </authorList>
    </citation>
    <scope>NUCLEOTIDE SEQUENCE</scope>
    <source>
        <strain evidence="1">GVMAG-M-3300023179-92</strain>
    </source>
</reference>
<protein>
    <recommendedName>
        <fullName evidence="2">Restriction endonuclease</fullName>
    </recommendedName>
</protein>